<sequence length="403" mass="45306">MNIISMTSGEISHPVPEAVLQAGLEAINQNLAYYPIGEGIYSLREQIARHYQATQADIMPENVLITAGARHAMYSVLMKLLCQTTGKNEVIVPAPYWFSLPDLIRQAGGKLVPLPTDPEDDYRIDPKRLEALITPQTRLFVLVNPCNPSGKIYSVDEIEAIVGVLEKHPHVHILADEIYEFICFEGHEFHAHQTGETASCVAHIGSWQSVADRVTTVSGFSKSFSMAGWRVGYIVASESLIQRYREYQDLTHAGVPIYTQKAAEVAWQERYRYLPDVLSQLDEKRRQGLAIFKAIEGIKCVRPQGTYYFFPDVSAFYGSLDHQGNPITNSVDMARYLFTDARVRVLPGEMFGNTNHLRISFGMPRPQMIEGLQRVTVSLRKLSKTDRPSQVTVPTHNANSHEE</sequence>
<dbReference type="InterPro" id="IPR015424">
    <property type="entry name" value="PyrdxlP-dep_Trfase"/>
</dbReference>
<dbReference type="PANTHER" id="PTHR46383:SF1">
    <property type="entry name" value="ASPARTATE AMINOTRANSFERASE"/>
    <property type="match status" value="1"/>
</dbReference>
<dbReference type="Pfam" id="PF00155">
    <property type="entry name" value="Aminotran_1_2"/>
    <property type="match status" value="1"/>
</dbReference>
<dbReference type="PROSITE" id="PS00105">
    <property type="entry name" value="AA_TRANSFER_CLASS_1"/>
    <property type="match status" value="1"/>
</dbReference>
<dbReference type="Gene3D" id="3.90.1150.10">
    <property type="entry name" value="Aspartate Aminotransferase, domain 1"/>
    <property type="match status" value="1"/>
</dbReference>
<gene>
    <name evidence="9" type="ORF">SAMN05421823_101292</name>
</gene>
<dbReference type="Proteomes" id="UP000198510">
    <property type="component" value="Unassembled WGS sequence"/>
</dbReference>
<evidence type="ECO:0000313" key="10">
    <source>
        <dbReference type="Proteomes" id="UP000198510"/>
    </source>
</evidence>
<dbReference type="GO" id="GO:0030170">
    <property type="term" value="F:pyridoxal phosphate binding"/>
    <property type="evidence" value="ECO:0007669"/>
    <property type="project" value="InterPro"/>
</dbReference>
<dbReference type="AlphaFoldDB" id="A0A1G8X7W0"/>
<protein>
    <recommendedName>
        <fullName evidence="6">Aminotransferase</fullName>
        <ecNumber evidence="6">2.6.1.-</ecNumber>
    </recommendedName>
</protein>
<evidence type="ECO:0000259" key="8">
    <source>
        <dbReference type="Pfam" id="PF00155"/>
    </source>
</evidence>
<dbReference type="InterPro" id="IPR004839">
    <property type="entry name" value="Aminotransferase_I/II_large"/>
</dbReference>
<keyword evidence="5" id="KW-0663">Pyridoxal phosphate</keyword>
<evidence type="ECO:0000256" key="2">
    <source>
        <dbReference type="ARBA" id="ARBA00007441"/>
    </source>
</evidence>
<evidence type="ECO:0000256" key="6">
    <source>
        <dbReference type="RuleBase" id="RU000481"/>
    </source>
</evidence>
<evidence type="ECO:0000313" key="9">
    <source>
        <dbReference type="EMBL" id="SDJ86692.1"/>
    </source>
</evidence>
<keyword evidence="3 6" id="KW-0032">Aminotransferase</keyword>
<dbReference type="PANTHER" id="PTHR46383">
    <property type="entry name" value="ASPARTATE AMINOTRANSFERASE"/>
    <property type="match status" value="1"/>
</dbReference>
<dbReference type="OrthoDB" id="1489696at2"/>
<dbReference type="Gene3D" id="3.40.640.10">
    <property type="entry name" value="Type I PLP-dependent aspartate aminotransferase-like (Major domain)"/>
    <property type="match status" value="1"/>
</dbReference>
<evidence type="ECO:0000256" key="5">
    <source>
        <dbReference type="ARBA" id="ARBA00022898"/>
    </source>
</evidence>
<comment type="cofactor">
    <cofactor evidence="1 6">
        <name>pyridoxal 5'-phosphate</name>
        <dbReference type="ChEBI" id="CHEBI:597326"/>
    </cofactor>
</comment>
<dbReference type="GO" id="GO:0008483">
    <property type="term" value="F:transaminase activity"/>
    <property type="evidence" value="ECO:0007669"/>
    <property type="project" value="UniProtKB-KW"/>
</dbReference>
<dbReference type="InterPro" id="IPR015422">
    <property type="entry name" value="PyrdxlP-dep_Trfase_small"/>
</dbReference>
<dbReference type="CDD" id="cd00609">
    <property type="entry name" value="AAT_like"/>
    <property type="match status" value="1"/>
</dbReference>
<dbReference type="RefSeq" id="WP_089678180.1">
    <property type="nucleotide sequence ID" value="NZ_FNFO01000001.1"/>
</dbReference>
<name>A0A1G8X7W0_9BACT</name>
<evidence type="ECO:0000256" key="1">
    <source>
        <dbReference type="ARBA" id="ARBA00001933"/>
    </source>
</evidence>
<feature type="region of interest" description="Disordered" evidence="7">
    <location>
        <begin position="383"/>
        <end position="403"/>
    </location>
</feature>
<dbReference type="InterPro" id="IPR015421">
    <property type="entry name" value="PyrdxlP-dep_Trfase_major"/>
</dbReference>
<keyword evidence="4 6" id="KW-0808">Transferase</keyword>
<accession>A0A1G8X7W0</accession>
<dbReference type="STRING" id="1075417.SAMN05421823_101292"/>
<proteinExistence type="inferred from homology"/>
<evidence type="ECO:0000256" key="4">
    <source>
        <dbReference type="ARBA" id="ARBA00022679"/>
    </source>
</evidence>
<dbReference type="InterPro" id="IPR004838">
    <property type="entry name" value="NHTrfase_class1_PyrdxlP-BS"/>
</dbReference>
<comment type="similarity">
    <text evidence="2 6">Belongs to the class-I pyridoxal-phosphate-dependent aminotransferase family.</text>
</comment>
<dbReference type="GO" id="GO:0006520">
    <property type="term" value="P:amino acid metabolic process"/>
    <property type="evidence" value="ECO:0007669"/>
    <property type="project" value="InterPro"/>
</dbReference>
<dbReference type="InterPro" id="IPR050596">
    <property type="entry name" value="AspAT/PAT-like"/>
</dbReference>
<keyword evidence="10" id="KW-1185">Reference proteome</keyword>
<dbReference type="SUPFAM" id="SSF53383">
    <property type="entry name" value="PLP-dependent transferases"/>
    <property type="match status" value="1"/>
</dbReference>
<evidence type="ECO:0000256" key="3">
    <source>
        <dbReference type="ARBA" id="ARBA00022576"/>
    </source>
</evidence>
<feature type="compositionally biased region" description="Polar residues" evidence="7">
    <location>
        <begin position="388"/>
        <end position="403"/>
    </location>
</feature>
<dbReference type="EMBL" id="FNFO01000001">
    <property type="protein sequence ID" value="SDJ86692.1"/>
    <property type="molecule type" value="Genomic_DNA"/>
</dbReference>
<feature type="domain" description="Aminotransferase class I/classII large" evidence="8">
    <location>
        <begin position="2"/>
        <end position="374"/>
    </location>
</feature>
<evidence type="ECO:0000256" key="7">
    <source>
        <dbReference type="SAM" id="MobiDB-lite"/>
    </source>
</evidence>
<reference evidence="9 10" key="1">
    <citation type="submission" date="2016-10" db="EMBL/GenBank/DDBJ databases">
        <authorList>
            <person name="de Groot N.N."/>
        </authorList>
    </citation>
    <scope>NUCLEOTIDE SEQUENCE [LARGE SCALE GENOMIC DNA]</scope>
    <source>
        <strain evidence="9 10">DSM 25186</strain>
    </source>
</reference>
<organism evidence="9 10">
    <name type="scientific">Catalinimonas alkaloidigena</name>
    <dbReference type="NCBI Taxonomy" id="1075417"/>
    <lineage>
        <taxon>Bacteria</taxon>
        <taxon>Pseudomonadati</taxon>
        <taxon>Bacteroidota</taxon>
        <taxon>Cytophagia</taxon>
        <taxon>Cytophagales</taxon>
        <taxon>Catalimonadaceae</taxon>
        <taxon>Catalinimonas</taxon>
    </lineage>
</organism>
<dbReference type="EC" id="2.6.1.-" evidence="6"/>